<name>A0A9P1D001_9DINO</name>
<dbReference type="Gene3D" id="1.25.40.20">
    <property type="entry name" value="Ankyrin repeat-containing domain"/>
    <property type="match status" value="2"/>
</dbReference>
<dbReference type="Proteomes" id="UP001152797">
    <property type="component" value="Unassembled WGS sequence"/>
</dbReference>
<dbReference type="Pfam" id="PF00201">
    <property type="entry name" value="UDPGT"/>
    <property type="match status" value="1"/>
</dbReference>
<dbReference type="Pfam" id="PF12796">
    <property type="entry name" value="Ank_2"/>
    <property type="match status" value="1"/>
</dbReference>
<dbReference type="PRINTS" id="PR00625">
    <property type="entry name" value="JDOMAIN"/>
</dbReference>
<reference evidence="7 8" key="2">
    <citation type="submission" date="2024-05" db="EMBL/GenBank/DDBJ databases">
        <authorList>
            <person name="Chen Y."/>
            <person name="Shah S."/>
            <person name="Dougan E. K."/>
            <person name="Thang M."/>
            <person name="Chan C."/>
        </authorList>
    </citation>
    <scope>NUCLEOTIDE SEQUENCE [LARGE SCALE GENOMIC DNA]</scope>
</reference>
<dbReference type="OrthoDB" id="425633at2759"/>
<feature type="repeat" description="ANK" evidence="3">
    <location>
        <begin position="163"/>
        <end position="195"/>
    </location>
</feature>
<dbReference type="InterPro" id="IPR001623">
    <property type="entry name" value="DnaJ_domain"/>
</dbReference>
<dbReference type="SUPFAM" id="SSF48403">
    <property type="entry name" value="Ankyrin repeat"/>
    <property type="match status" value="1"/>
</dbReference>
<feature type="region of interest" description="Disordered" evidence="4">
    <location>
        <begin position="982"/>
        <end position="1004"/>
    </location>
</feature>
<dbReference type="AlphaFoldDB" id="A0A9P1D001"/>
<proteinExistence type="predicted"/>
<dbReference type="PANTHER" id="PTHR48043">
    <property type="entry name" value="EG:EG0003.4 PROTEIN-RELATED"/>
    <property type="match status" value="1"/>
</dbReference>
<dbReference type="EMBL" id="CAMXCT020002857">
    <property type="protein sequence ID" value="CAL1154274.1"/>
    <property type="molecule type" value="Genomic_DNA"/>
</dbReference>
<dbReference type="SMART" id="SM00271">
    <property type="entry name" value="DnaJ"/>
    <property type="match status" value="1"/>
</dbReference>
<evidence type="ECO:0000256" key="1">
    <source>
        <dbReference type="ARBA" id="ARBA00022676"/>
    </source>
</evidence>
<evidence type="ECO:0000313" key="6">
    <source>
        <dbReference type="EMBL" id="CAI4000899.1"/>
    </source>
</evidence>
<keyword evidence="2" id="KW-0808">Transferase</keyword>
<keyword evidence="3" id="KW-0040">ANK repeat</keyword>
<dbReference type="EMBL" id="CAMXCT010002857">
    <property type="protein sequence ID" value="CAI4000899.1"/>
    <property type="molecule type" value="Genomic_DNA"/>
</dbReference>
<dbReference type="SMART" id="SM00248">
    <property type="entry name" value="ANK"/>
    <property type="match status" value="2"/>
</dbReference>
<evidence type="ECO:0000256" key="2">
    <source>
        <dbReference type="ARBA" id="ARBA00022679"/>
    </source>
</evidence>
<dbReference type="PROSITE" id="PS50088">
    <property type="entry name" value="ANK_REPEAT"/>
    <property type="match status" value="2"/>
</dbReference>
<dbReference type="PROSITE" id="PS50076">
    <property type="entry name" value="DNAJ_2"/>
    <property type="match status" value="1"/>
</dbReference>
<evidence type="ECO:0000256" key="3">
    <source>
        <dbReference type="PROSITE-ProRule" id="PRU00023"/>
    </source>
</evidence>
<dbReference type="InterPro" id="IPR050271">
    <property type="entry name" value="UDP-glycosyltransferase"/>
</dbReference>
<dbReference type="CDD" id="cd03784">
    <property type="entry name" value="GT1_Gtf-like"/>
    <property type="match status" value="1"/>
</dbReference>
<accession>A0A9P1D001</accession>
<evidence type="ECO:0000313" key="8">
    <source>
        <dbReference type="Proteomes" id="UP001152797"/>
    </source>
</evidence>
<keyword evidence="1" id="KW-0328">Glycosyltransferase</keyword>
<evidence type="ECO:0000259" key="5">
    <source>
        <dbReference type="PROSITE" id="PS50076"/>
    </source>
</evidence>
<comment type="caution">
    <text evidence="6">The sequence shown here is derived from an EMBL/GenBank/DDBJ whole genome shotgun (WGS) entry which is preliminary data.</text>
</comment>
<dbReference type="Gene3D" id="1.10.287.110">
    <property type="entry name" value="DnaJ domain"/>
    <property type="match status" value="1"/>
</dbReference>
<organism evidence="6">
    <name type="scientific">Cladocopium goreaui</name>
    <dbReference type="NCBI Taxonomy" id="2562237"/>
    <lineage>
        <taxon>Eukaryota</taxon>
        <taxon>Sar</taxon>
        <taxon>Alveolata</taxon>
        <taxon>Dinophyceae</taxon>
        <taxon>Suessiales</taxon>
        <taxon>Symbiodiniaceae</taxon>
        <taxon>Cladocopium</taxon>
    </lineage>
</organism>
<dbReference type="InterPro" id="IPR036869">
    <property type="entry name" value="J_dom_sf"/>
</dbReference>
<dbReference type="Pfam" id="PF00226">
    <property type="entry name" value="DnaJ"/>
    <property type="match status" value="1"/>
</dbReference>
<reference evidence="6" key="1">
    <citation type="submission" date="2022-10" db="EMBL/GenBank/DDBJ databases">
        <authorList>
            <person name="Chen Y."/>
            <person name="Dougan E. K."/>
            <person name="Chan C."/>
            <person name="Rhodes N."/>
            <person name="Thang M."/>
        </authorList>
    </citation>
    <scope>NUCLEOTIDE SEQUENCE</scope>
</reference>
<keyword evidence="8" id="KW-1185">Reference proteome</keyword>
<sequence length="1004" mass="110754">MAFIWQPIVPRVPQEALNARQRKQVYMSSNVFEAGSPSQTNMYHPTSQRQALAKVQQQMCHRPQTQAYVFPNHRDIKDRDESHMASDELFASFLAEVEAEANEPAEPPNKRFRTEKEAAGERQQIAETLRKAAFHGQLSKVRQVLQGLDCVDRLLLVDSSESDGLTALHLATIGGHNAICDALLGGRADIDARSSQQDTPLMWAAHLGHSSVCQLLLHKGADASLRNAAGQTAAMQAQHKGFRKIKDILESHVAKPPTGAQTDPSAARRAANLAAVAAAVREEAERKEEDQFWSKIRERRERREAEGDKEDFKEFLASTAHRFAKQETAPKPSIPGHMRRHYALLEIGVDASEIDVRKAYRKLALRHHPDKNPHDPDGATKRFAEVAVAYETICGYLTKALPFGSATPVPQGSLAVATTPVVRFGDRSPPIQVVIANREEGGLPREYWGSTSNLAWTDLRGERLRKQTHGEEQGNSVWFVSWQHAGHIKALCPIARELQRRGREVRVVVHEEVRHLVPKGLIALSAGPLPWSWEEELQFRQVLWDPSPEGSPEDGARKADLSERYFNGSQQSLLRGLNESLHLLPRDQWPGLLAIDVSSVGAMDLAEKLALRFAVISAWPVGPTLQSIGEPSTMPWMPSELFAFTQSAHQQSFSDRLKRDLFNRALPWFMSWAGFHEPRRQIRRALDLKPLELLEAPSTAANGGRPLLCILSHWGLDRPRPLPPRVVLVGPVDDYSAAVEEAAELPKHVEEWLESGKTVYVSFGTNVKPKQQVFRSILGAAQQVGEEVKFLWDADEQEVQALLNGPESAHAVAFPGNVHFARVPQIRVLRRAAAFITHCGLNSVHEALHFGVPMLGLPFLGDQLVTARLIVEIGAGLRLSVPAIEAEQVREAVQNLLRTASFAVAAARAGRIGSLAGGAPSAANSLEMAMEGVDHLEMLVEQWPEAARLWDVQLALLLALAVTLVASYLCCCAVPFSVDAPSAALPSSSSEKIGPPKSNRKKRA</sequence>
<dbReference type="SUPFAM" id="SSF46565">
    <property type="entry name" value="Chaperone J-domain"/>
    <property type="match status" value="1"/>
</dbReference>
<gene>
    <name evidence="6" type="ORF">C1SCF055_LOCUS26985</name>
</gene>
<dbReference type="PROSITE" id="PS50297">
    <property type="entry name" value="ANK_REP_REGION"/>
    <property type="match status" value="2"/>
</dbReference>
<dbReference type="PANTHER" id="PTHR48043:SF145">
    <property type="entry name" value="FI06409P-RELATED"/>
    <property type="match status" value="1"/>
</dbReference>
<dbReference type="EMBL" id="CAMXCT030002857">
    <property type="protein sequence ID" value="CAL4788211.1"/>
    <property type="molecule type" value="Genomic_DNA"/>
</dbReference>
<dbReference type="SUPFAM" id="SSF53756">
    <property type="entry name" value="UDP-Glycosyltransferase/glycogen phosphorylase"/>
    <property type="match status" value="1"/>
</dbReference>
<dbReference type="InterPro" id="IPR002213">
    <property type="entry name" value="UDP_glucos_trans"/>
</dbReference>
<dbReference type="GO" id="GO:0008194">
    <property type="term" value="F:UDP-glycosyltransferase activity"/>
    <property type="evidence" value="ECO:0007669"/>
    <property type="project" value="InterPro"/>
</dbReference>
<evidence type="ECO:0000313" key="7">
    <source>
        <dbReference type="EMBL" id="CAL4788211.1"/>
    </source>
</evidence>
<dbReference type="Gene3D" id="3.40.50.2000">
    <property type="entry name" value="Glycogen Phosphorylase B"/>
    <property type="match status" value="2"/>
</dbReference>
<protein>
    <recommendedName>
        <fullName evidence="5">J domain-containing protein</fullName>
    </recommendedName>
</protein>
<feature type="domain" description="J" evidence="5">
    <location>
        <begin position="340"/>
        <end position="398"/>
    </location>
</feature>
<dbReference type="CDD" id="cd06257">
    <property type="entry name" value="DnaJ"/>
    <property type="match status" value="1"/>
</dbReference>
<dbReference type="InterPro" id="IPR036770">
    <property type="entry name" value="Ankyrin_rpt-contain_sf"/>
</dbReference>
<dbReference type="InterPro" id="IPR002110">
    <property type="entry name" value="Ankyrin_rpt"/>
</dbReference>
<evidence type="ECO:0000256" key="4">
    <source>
        <dbReference type="SAM" id="MobiDB-lite"/>
    </source>
</evidence>
<feature type="repeat" description="ANK" evidence="3">
    <location>
        <begin position="196"/>
        <end position="228"/>
    </location>
</feature>